<protein>
    <submittedName>
        <fullName evidence="1">Uncharacterized protein</fullName>
    </submittedName>
</protein>
<dbReference type="AlphaFoldDB" id="A0AAE0T203"/>
<feature type="non-terminal residue" evidence="1">
    <location>
        <position position="89"/>
    </location>
</feature>
<reference evidence="1" key="3">
    <citation type="submission" date="2023-05" db="EMBL/GenBank/DDBJ databases">
        <authorList>
            <person name="Smith C.H."/>
        </authorList>
    </citation>
    <scope>NUCLEOTIDE SEQUENCE</scope>
    <source>
        <strain evidence="1">CHS0354</strain>
        <tissue evidence="1">Mantle</tissue>
    </source>
</reference>
<comment type="caution">
    <text evidence="1">The sequence shown here is derived from an EMBL/GenBank/DDBJ whole genome shotgun (WGS) entry which is preliminary data.</text>
</comment>
<organism evidence="1 2">
    <name type="scientific">Potamilus streckersoni</name>
    <dbReference type="NCBI Taxonomy" id="2493646"/>
    <lineage>
        <taxon>Eukaryota</taxon>
        <taxon>Metazoa</taxon>
        <taxon>Spiralia</taxon>
        <taxon>Lophotrochozoa</taxon>
        <taxon>Mollusca</taxon>
        <taxon>Bivalvia</taxon>
        <taxon>Autobranchia</taxon>
        <taxon>Heteroconchia</taxon>
        <taxon>Palaeoheterodonta</taxon>
        <taxon>Unionida</taxon>
        <taxon>Unionoidea</taxon>
        <taxon>Unionidae</taxon>
        <taxon>Ambleminae</taxon>
        <taxon>Lampsilini</taxon>
        <taxon>Potamilus</taxon>
    </lineage>
</organism>
<evidence type="ECO:0000313" key="2">
    <source>
        <dbReference type="Proteomes" id="UP001195483"/>
    </source>
</evidence>
<reference evidence="1" key="2">
    <citation type="journal article" date="2021" name="Genome Biol. Evol.">
        <title>Developing a high-quality reference genome for a parasitic bivalve with doubly uniparental inheritance (Bivalvia: Unionida).</title>
        <authorList>
            <person name="Smith C.H."/>
        </authorList>
    </citation>
    <scope>NUCLEOTIDE SEQUENCE</scope>
    <source>
        <strain evidence="1">CHS0354</strain>
        <tissue evidence="1">Mantle</tissue>
    </source>
</reference>
<reference evidence="1" key="1">
    <citation type="journal article" date="2021" name="Genome Biol. Evol.">
        <title>A High-Quality Reference Genome for a Parasitic Bivalve with Doubly Uniparental Inheritance (Bivalvia: Unionida).</title>
        <authorList>
            <person name="Smith C.H."/>
        </authorList>
    </citation>
    <scope>NUCLEOTIDE SEQUENCE</scope>
    <source>
        <strain evidence="1">CHS0354</strain>
    </source>
</reference>
<accession>A0AAE0T203</accession>
<dbReference type="EMBL" id="JAEAOA010002302">
    <property type="protein sequence ID" value="KAK3602028.1"/>
    <property type="molecule type" value="Genomic_DNA"/>
</dbReference>
<dbReference type="Proteomes" id="UP001195483">
    <property type="component" value="Unassembled WGS sequence"/>
</dbReference>
<gene>
    <name evidence="1" type="ORF">CHS0354_039301</name>
</gene>
<keyword evidence="2" id="KW-1185">Reference proteome</keyword>
<sequence length="89" mass="9901">MALLLPTRIEAVSARYMPGQTVLVHCFQQPHILVDTPNISIVNAVFLTILRRQALILIAIRAVPCATKHVPGEIWESDSKLLIIAYVDL</sequence>
<proteinExistence type="predicted"/>
<evidence type="ECO:0000313" key="1">
    <source>
        <dbReference type="EMBL" id="KAK3602028.1"/>
    </source>
</evidence>
<name>A0AAE0T203_9BIVA</name>